<feature type="region of interest" description="Disordered" evidence="1">
    <location>
        <begin position="331"/>
        <end position="353"/>
    </location>
</feature>
<gene>
    <name evidence="3" type="ORF">NT2_02_05920</name>
</gene>
<dbReference type="AlphaFoldDB" id="U3A166"/>
<reference evidence="3 4" key="1">
    <citation type="submission" date="2013-09" db="EMBL/GenBank/DDBJ databases">
        <title>Whole genome shotgun sequence of Novosphingobium tardaugens NBRC 16725.</title>
        <authorList>
            <person name="Isaki S."/>
            <person name="Hosoyama A."/>
            <person name="Tsuchikane K."/>
            <person name="Katsumata H."/>
            <person name="Ando Y."/>
            <person name="Yamazaki S."/>
            <person name="Fujita N."/>
        </authorList>
    </citation>
    <scope>NUCLEOTIDE SEQUENCE [LARGE SCALE GENOMIC DNA]</scope>
    <source>
        <strain evidence="3 4">NBRC 16725</strain>
    </source>
</reference>
<dbReference type="InterPro" id="IPR042047">
    <property type="entry name" value="SleB_dom1"/>
</dbReference>
<dbReference type="KEGG" id="ntd:EGO55_02510"/>
<comment type="caution">
    <text evidence="3">The sequence shown here is derived from an EMBL/GenBank/DDBJ whole genome shotgun (WGS) entry which is preliminary data.</text>
</comment>
<dbReference type="Pfam" id="PF07486">
    <property type="entry name" value="Hydrolase_2"/>
    <property type="match status" value="1"/>
</dbReference>
<accession>U3A166</accession>
<dbReference type="GO" id="GO:0016787">
    <property type="term" value="F:hydrolase activity"/>
    <property type="evidence" value="ECO:0007669"/>
    <property type="project" value="InterPro"/>
</dbReference>
<dbReference type="eggNOG" id="COG3773">
    <property type="taxonomic scope" value="Bacteria"/>
</dbReference>
<proteinExistence type="predicted"/>
<evidence type="ECO:0000313" key="3">
    <source>
        <dbReference type="EMBL" id="GAD48508.1"/>
    </source>
</evidence>
<organism evidence="3 4">
    <name type="scientific">Caenibius tardaugens NBRC 16725</name>
    <dbReference type="NCBI Taxonomy" id="1219035"/>
    <lineage>
        <taxon>Bacteria</taxon>
        <taxon>Pseudomonadati</taxon>
        <taxon>Pseudomonadota</taxon>
        <taxon>Alphaproteobacteria</taxon>
        <taxon>Sphingomonadales</taxon>
        <taxon>Erythrobacteraceae</taxon>
        <taxon>Caenibius</taxon>
    </lineage>
</organism>
<dbReference type="Gene3D" id="1.10.10.2520">
    <property type="entry name" value="Cell wall hydrolase SleB, domain 1"/>
    <property type="match status" value="1"/>
</dbReference>
<sequence>MNATVISNHPRPLSFAGFGSRRMFWHAGYVLTFGCALALAGSTRLTHSEAQAAVGILPQQAKMLAAMTNGEQGRVVSKGDTARERNALIPVSSLPVERPGALFTIPSGTPAYETALRCLSQAIYYEAANEPITGKRAVAQVVLNRLKHPAYPNSVCGVVYEGSNRPVCQFSFTCDGSLLRAPGGPRWAESRQVAEAALAGQTEPRVGTATHYHADYVLPRWAFTLAKIEKIGAHIFYRFPGGWGRSSAFTDRWTGSEHIPQLDYARLQNALDHRMDDGSSVAFVPGLTVEAHISDRHASNDVGGRIDTTKQWRLTIPDPTHVSQGYRTTMAGQGAAQAPAPASAPVAAETVQP</sequence>
<dbReference type="EMBL" id="BASZ01000002">
    <property type="protein sequence ID" value="GAD48508.1"/>
    <property type="molecule type" value="Genomic_DNA"/>
</dbReference>
<keyword evidence="4" id="KW-1185">Reference proteome</keyword>
<name>U3A166_9SPHN</name>
<evidence type="ECO:0000256" key="1">
    <source>
        <dbReference type="SAM" id="MobiDB-lite"/>
    </source>
</evidence>
<dbReference type="RefSeq" id="WP_021689415.1">
    <property type="nucleotide sequence ID" value="NZ_BASZ01000002.1"/>
</dbReference>
<dbReference type="Proteomes" id="UP000016568">
    <property type="component" value="Unassembled WGS sequence"/>
</dbReference>
<feature type="domain" description="Cell wall hydrolase SleB" evidence="2">
    <location>
        <begin position="129"/>
        <end position="237"/>
    </location>
</feature>
<protein>
    <recommendedName>
        <fullName evidence="2">Cell wall hydrolase SleB domain-containing protein</fullName>
    </recommendedName>
</protein>
<evidence type="ECO:0000313" key="4">
    <source>
        <dbReference type="Proteomes" id="UP000016568"/>
    </source>
</evidence>
<dbReference type="InterPro" id="IPR011105">
    <property type="entry name" value="Cell_wall_hydrolase_SleB"/>
</dbReference>
<evidence type="ECO:0000259" key="2">
    <source>
        <dbReference type="Pfam" id="PF07486"/>
    </source>
</evidence>
<dbReference type="OrthoDB" id="9785345at2"/>